<organism evidence="1 2">
    <name type="scientific">Manihot esculenta</name>
    <name type="common">Cassava</name>
    <name type="synonym">Jatropha manihot</name>
    <dbReference type="NCBI Taxonomy" id="3983"/>
    <lineage>
        <taxon>Eukaryota</taxon>
        <taxon>Viridiplantae</taxon>
        <taxon>Streptophyta</taxon>
        <taxon>Embryophyta</taxon>
        <taxon>Tracheophyta</taxon>
        <taxon>Spermatophyta</taxon>
        <taxon>Magnoliopsida</taxon>
        <taxon>eudicotyledons</taxon>
        <taxon>Gunneridae</taxon>
        <taxon>Pentapetalae</taxon>
        <taxon>rosids</taxon>
        <taxon>fabids</taxon>
        <taxon>Malpighiales</taxon>
        <taxon>Euphorbiaceae</taxon>
        <taxon>Crotonoideae</taxon>
        <taxon>Manihoteae</taxon>
        <taxon>Manihot</taxon>
    </lineage>
</organism>
<protein>
    <submittedName>
        <fullName evidence="1">Uncharacterized protein</fullName>
    </submittedName>
</protein>
<name>A0ACB7GQS7_MANES</name>
<evidence type="ECO:0000313" key="2">
    <source>
        <dbReference type="Proteomes" id="UP000091857"/>
    </source>
</evidence>
<sequence>MFTEGLDESAINWIKQGSDVQEPRIRSPLSPLTEKLCSHDPFPKSPTDPLQKSPLLYNSNNFSSSHLLPPLKFHSGLLTPHSLVAPCLDDNDNESVASVSDYVGGNYSEEEENVGVIDADYLEKPVSHFYEEEEEEEILGNRPTRKLNRGLLKEDLKIVVPDNFRRFTTDCDLGIRKAVLKNSTPVGSCPLRERVQMRNAHAVFDENYGHKTNDFKEAGDLGTPSAPPIMETRGEEKSFVVEAEMQKTGVEVFESREADHFDGSKESLVDRTSQSMPSSEFVARLEKTMAGEKEETMPYWQTSSLDYSTSGQYAWQTLIAYDACIRLCLHAWARGCTEAPEFLLDECLLLRSAFGLHNFLLQPRGVQPIEVKTMNNAEQTFPSKPKKVVGKIRVEVRKLRIIPRRKLKSTYSQRSAIYMQVGKEYARHVSSLVKNGMNSLKLASFSVTSEEQLSCLFQLKSASEDAQLEQGSTISLHPGSGEYHVFFPESEGDALLVEVQDAKQSVQGRATIQISSLNDNLSDRIRWWPLFHDDQECVGKIQLSIGSTITCDENNNIKSGPVVETLAYNLLLEAAMRAQHFHSRNLRLHGPWKWLLTAFADYYGVSDSYTKLRYLSHVMNVATPTKDCLELVYELLVPIIKARGEKSLTRQEKSLLLDCETQIESLLANVFENYKALDENSPTGLADLFGPVQDSAAPALAPAVEVYTFLHDILSQDAQTMLRNYLQRAAKQRCRKHMIETDEFVSNNSEGFLMDSITISTAYLKMKNLCMSIGKEIQADIKIHNQHIFPSSIDLSNITAAVYSTELCNRLRSFLCAWPPSSPQPHVNELLTAIADFERDLDLWNISPVQGGIDSKGLFHSYIMVWVQDMQLNLLDQCKAEKVPWAGVTTNHSTSPFAEEMYEKIKDSLVEYEVVINRWPQYSLILENAVADAERAIIKALERQYNDILTPLKDSIPKRLNMHVQKLTRRQSTALYSVPNQLGVFLNTIKRILDVLHCRVEDILKSWASYLPVMGDRKSLFGEQMNGITVLLRTKYKNYLQATVEKLVQNMQANRSTRLKRILEEIKEEDGESEVRERMQMLSSQLIDSISNLHEVFTGRIFVAACRGLWDRMGQIVLKFLEGRKENRVWYNGSCYALGILDDTFASEMQRLLGNSLQDKDVEPPRSVIEARSILCRDATNAADTSTYFYV</sequence>
<keyword evidence="2" id="KW-1185">Reference proteome</keyword>
<reference evidence="2" key="1">
    <citation type="journal article" date="2016" name="Nat. Biotechnol.">
        <title>Sequencing wild and cultivated cassava and related species reveals extensive interspecific hybridization and genetic diversity.</title>
        <authorList>
            <person name="Bredeson J.V."/>
            <person name="Lyons J.B."/>
            <person name="Prochnik S.E."/>
            <person name="Wu G.A."/>
            <person name="Ha C.M."/>
            <person name="Edsinger-Gonzales E."/>
            <person name="Grimwood J."/>
            <person name="Schmutz J."/>
            <person name="Rabbi I.Y."/>
            <person name="Egesi C."/>
            <person name="Nauluvula P."/>
            <person name="Lebot V."/>
            <person name="Ndunguru J."/>
            <person name="Mkamilo G."/>
            <person name="Bart R.S."/>
            <person name="Setter T.L."/>
            <person name="Gleadow R.M."/>
            <person name="Kulakow P."/>
            <person name="Ferguson M.E."/>
            <person name="Rounsley S."/>
            <person name="Rokhsar D.S."/>
        </authorList>
    </citation>
    <scope>NUCLEOTIDE SEQUENCE [LARGE SCALE GENOMIC DNA]</scope>
    <source>
        <strain evidence="2">cv. AM560-2</strain>
    </source>
</reference>
<dbReference type="EMBL" id="CM004398">
    <property type="protein sequence ID" value="KAG8642095.1"/>
    <property type="molecule type" value="Genomic_DNA"/>
</dbReference>
<gene>
    <name evidence="1" type="ORF">MANES_12G058400v8</name>
</gene>
<accession>A0ACB7GQS7</accession>
<comment type="caution">
    <text evidence="1">The sequence shown here is derived from an EMBL/GenBank/DDBJ whole genome shotgun (WGS) entry which is preliminary data.</text>
</comment>
<evidence type="ECO:0000313" key="1">
    <source>
        <dbReference type="EMBL" id="KAG8642095.1"/>
    </source>
</evidence>
<proteinExistence type="predicted"/>
<dbReference type="Proteomes" id="UP000091857">
    <property type="component" value="Chromosome 12"/>
</dbReference>